<dbReference type="InterPro" id="IPR052369">
    <property type="entry name" value="UG_Glycosaminoglycan_Hydrolase"/>
</dbReference>
<proteinExistence type="inferred from homology"/>
<evidence type="ECO:0000313" key="4">
    <source>
        <dbReference type="Proteomes" id="UP000636891"/>
    </source>
</evidence>
<reference evidence="3 4" key="1">
    <citation type="submission" date="2020-08" db="EMBL/GenBank/DDBJ databases">
        <title>Genome public.</title>
        <authorList>
            <person name="Liu C."/>
            <person name="Sun Q."/>
        </authorList>
    </citation>
    <scope>NUCLEOTIDE SEQUENCE [LARGE SCALE GENOMIC DNA]</scope>
    <source>
        <strain evidence="3 4">New-7</strain>
    </source>
</reference>
<keyword evidence="4" id="KW-1185">Reference proteome</keyword>
<dbReference type="PANTHER" id="PTHR36845">
    <property type="entry name" value="HYDROLASE, PUTATIVE (AFU_ORTHOLOGUE AFUA_7G05090)-RELATED"/>
    <property type="match status" value="1"/>
</dbReference>
<dbReference type="SUPFAM" id="SSF48208">
    <property type="entry name" value="Six-hairpin glycosidases"/>
    <property type="match status" value="1"/>
</dbReference>
<gene>
    <name evidence="3" type="ORF">H8S08_09540</name>
</gene>
<dbReference type="GO" id="GO:0016787">
    <property type="term" value="F:hydrolase activity"/>
    <property type="evidence" value="ECO:0007669"/>
    <property type="project" value="UniProtKB-KW"/>
</dbReference>
<dbReference type="Gene3D" id="1.50.10.10">
    <property type="match status" value="1"/>
</dbReference>
<evidence type="ECO:0000256" key="1">
    <source>
        <dbReference type="ARBA" id="ARBA00022801"/>
    </source>
</evidence>
<dbReference type="InterPro" id="IPR008928">
    <property type="entry name" value="6-hairpin_glycosidase_sf"/>
</dbReference>
<comment type="caution">
    <text evidence="3">The sequence shown here is derived from an EMBL/GenBank/DDBJ whole genome shotgun (WGS) entry which is preliminary data.</text>
</comment>
<dbReference type="InterPro" id="IPR012341">
    <property type="entry name" value="6hp_glycosidase-like_sf"/>
</dbReference>
<dbReference type="RefSeq" id="WP_118656870.1">
    <property type="nucleotide sequence ID" value="NZ_JACOOK010000005.1"/>
</dbReference>
<dbReference type="InterPro" id="IPR010905">
    <property type="entry name" value="Glyco_hydro_88"/>
</dbReference>
<comment type="similarity">
    <text evidence="2">Belongs to the glycosyl hydrolase 88 family.</text>
</comment>
<evidence type="ECO:0000313" key="3">
    <source>
        <dbReference type="EMBL" id="MBC5617254.1"/>
    </source>
</evidence>
<organism evidence="3 4">
    <name type="scientific">Alistipes hominis</name>
    <dbReference type="NCBI Taxonomy" id="2763015"/>
    <lineage>
        <taxon>Bacteria</taxon>
        <taxon>Pseudomonadati</taxon>
        <taxon>Bacteroidota</taxon>
        <taxon>Bacteroidia</taxon>
        <taxon>Bacteroidales</taxon>
        <taxon>Rikenellaceae</taxon>
        <taxon>Alistipes</taxon>
    </lineage>
</organism>
<evidence type="ECO:0000256" key="2">
    <source>
        <dbReference type="ARBA" id="ARBA00038358"/>
    </source>
</evidence>
<name>A0ABR7CNS6_9BACT</name>
<protein>
    <submittedName>
        <fullName evidence="3">Glycoside hydrolase family 88 protein</fullName>
    </submittedName>
</protein>
<accession>A0ABR7CNS6</accession>
<dbReference type="Proteomes" id="UP000636891">
    <property type="component" value="Unassembled WGS sequence"/>
</dbReference>
<dbReference type="PANTHER" id="PTHR36845:SF1">
    <property type="entry name" value="HYDROLASE, PUTATIVE (AFU_ORTHOLOGUE AFUA_7G05090)-RELATED"/>
    <property type="match status" value="1"/>
</dbReference>
<keyword evidence="1 3" id="KW-0378">Hydrolase</keyword>
<sequence>MKKNKWVPLLGIAALLSVNGACCKSKSPRIDVKKYTESAARQTAGLYDKLMATGERKSPQNFQNGVNRYCAYEGWISGFFPGSLWFLYELTGDPQWKTRASEQTERLERIKNLTSDHDIGFRMGCSYGNGYRITGDPAYRDVLIQSARSLATRFQPEAGVIMSWNPNKRWKCPVIIDNMMNLELLFNAAIYSSDSSFYKIAVSHADKTLENHYRADHSSFHVVDYDPQTGAVRMKNTAQGYADGSAWARGQAWGLYGFVTCYRFTGDERYLQQAEAIADFILNHPRLPEDMIPYWDFDAPNIPDEPRDASAGAIAASALYELALYSDPKYADAADRMLASLSSDSYTAPVGENGNFILMHSVGSKPANSEVDVPIVYADYYYLEAIYRHRQFKKLKKHLWDGRLPALGK</sequence>
<dbReference type="Pfam" id="PF07470">
    <property type="entry name" value="Glyco_hydro_88"/>
    <property type="match status" value="1"/>
</dbReference>
<dbReference type="EMBL" id="JACOOK010000005">
    <property type="protein sequence ID" value="MBC5617254.1"/>
    <property type="molecule type" value="Genomic_DNA"/>
</dbReference>